<sequence length="58" mass="6641">MSRSPTSSFEGLWEGERESHILYCQSPASMSSTQDKQRQGIDPLQLMVREREREGKGI</sequence>
<accession>A0A804HUZ7</accession>
<dbReference type="EMBL" id="HG996466">
    <property type="protein sequence ID" value="CAG1859761.1"/>
    <property type="molecule type" value="Genomic_DNA"/>
</dbReference>
<feature type="compositionally biased region" description="Basic and acidic residues" evidence="1">
    <location>
        <begin position="48"/>
        <end position="58"/>
    </location>
</feature>
<feature type="region of interest" description="Disordered" evidence="1">
    <location>
        <begin position="25"/>
        <end position="58"/>
    </location>
</feature>
<dbReference type="Proteomes" id="UP000012960">
    <property type="component" value="Unplaced"/>
</dbReference>
<evidence type="ECO:0000313" key="3">
    <source>
        <dbReference type="EnsemblPlants" id="Ma01_p16910.1"/>
    </source>
</evidence>
<evidence type="ECO:0000313" key="4">
    <source>
        <dbReference type="Proteomes" id="UP000012960"/>
    </source>
</evidence>
<dbReference type="InParanoid" id="A0A804HUZ7"/>
<dbReference type="Gramene" id="Ma01_t16910.1">
    <property type="protein sequence ID" value="Ma01_p16910.1"/>
    <property type="gene ID" value="Ma01_g16910"/>
</dbReference>
<name>A0A804HUZ7_MUSAM</name>
<organism evidence="3 4">
    <name type="scientific">Musa acuminata subsp. malaccensis</name>
    <name type="common">Wild banana</name>
    <name type="synonym">Musa malaccensis</name>
    <dbReference type="NCBI Taxonomy" id="214687"/>
    <lineage>
        <taxon>Eukaryota</taxon>
        <taxon>Viridiplantae</taxon>
        <taxon>Streptophyta</taxon>
        <taxon>Embryophyta</taxon>
        <taxon>Tracheophyta</taxon>
        <taxon>Spermatophyta</taxon>
        <taxon>Magnoliopsida</taxon>
        <taxon>Liliopsida</taxon>
        <taxon>Zingiberales</taxon>
        <taxon>Musaceae</taxon>
        <taxon>Musa</taxon>
    </lineage>
</organism>
<dbReference type="EnsemblPlants" id="Ma01_t16910.1">
    <property type="protein sequence ID" value="Ma01_p16910.1"/>
    <property type="gene ID" value="Ma01_g16910"/>
</dbReference>
<protein>
    <submittedName>
        <fullName evidence="2">(wild Malaysian banana) hypothetical protein</fullName>
    </submittedName>
</protein>
<evidence type="ECO:0000256" key="1">
    <source>
        <dbReference type="SAM" id="MobiDB-lite"/>
    </source>
</evidence>
<evidence type="ECO:0000313" key="2">
    <source>
        <dbReference type="EMBL" id="CAG1859761.1"/>
    </source>
</evidence>
<keyword evidence="4" id="KW-1185">Reference proteome</keyword>
<reference evidence="2" key="1">
    <citation type="submission" date="2021-03" db="EMBL/GenBank/DDBJ databases">
        <authorList>
            <consortium name="Genoscope - CEA"/>
            <person name="William W."/>
        </authorList>
    </citation>
    <scope>NUCLEOTIDE SEQUENCE</scope>
    <source>
        <strain evidence="2">Doubled-haploid Pahang</strain>
    </source>
</reference>
<proteinExistence type="predicted"/>
<gene>
    <name evidence="2" type="ORF">GSMUA_300560.1</name>
</gene>
<reference evidence="3" key="2">
    <citation type="submission" date="2021-05" db="UniProtKB">
        <authorList>
            <consortium name="EnsemblPlants"/>
        </authorList>
    </citation>
    <scope>IDENTIFICATION</scope>
    <source>
        <strain evidence="3">subsp. malaccensis</strain>
    </source>
</reference>
<dbReference type="AlphaFoldDB" id="A0A804HUZ7"/>